<name>A0A4R8XWF8_9MICO</name>
<dbReference type="InterPro" id="IPR010998">
    <property type="entry name" value="Integrase_recombinase_N"/>
</dbReference>
<dbReference type="PROSITE" id="PS51898">
    <property type="entry name" value="TYR_RECOMBINASE"/>
    <property type="match status" value="1"/>
</dbReference>
<gene>
    <name evidence="6" type="ORF">E3T23_01775</name>
</gene>
<dbReference type="OrthoDB" id="1822491at2"/>
<dbReference type="Pfam" id="PF00589">
    <property type="entry name" value="Phage_integrase"/>
    <property type="match status" value="1"/>
</dbReference>
<dbReference type="InterPro" id="IPR004107">
    <property type="entry name" value="Integrase_SAM-like_N"/>
</dbReference>
<comment type="similarity">
    <text evidence="1">Belongs to the 'phage' integrase family.</text>
</comment>
<dbReference type="EMBL" id="SOGN01000010">
    <property type="protein sequence ID" value="TFC83714.1"/>
    <property type="molecule type" value="Genomic_DNA"/>
</dbReference>
<keyword evidence="4" id="KW-0233">DNA recombination</keyword>
<proteinExistence type="inferred from homology"/>
<keyword evidence="2" id="KW-0229">DNA integration</keyword>
<evidence type="ECO:0000313" key="6">
    <source>
        <dbReference type="EMBL" id="TFC83714.1"/>
    </source>
</evidence>
<protein>
    <recommendedName>
        <fullName evidence="5">Tyr recombinase domain-containing protein</fullName>
    </recommendedName>
</protein>
<dbReference type="Proteomes" id="UP000298433">
    <property type="component" value="Unassembled WGS sequence"/>
</dbReference>
<dbReference type="PANTHER" id="PTHR30349">
    <property type="entry name" value="PHAGE INTEGRASE-RELATED"/>
    <property type="match status" value="1"/>
</dbReference>
<dbReference type="Pfam" id="PF14659">
    <property type="entry name" value="Phage_int_SAM_3"/>
    <property type="match status" value="1"/>
</dbReference>
<keyword evidence="7" id="KW-1185">Reference proteome</keyword>
<dbReference type="SUPFAM" id="SSF56349">
    <property type="entry name" value="DNA breaking-rejoining enzymes"/>
    <property type="match status" value="1"/>
</dbReference>
<evidence type="ECO:0000256" key="4">
    <source>
        <dbReference type="ARBA" id="ARBA00023172"/>
    </source>
</evidence>
<dbReference type="RefSeq" id="WP_134368704.1">
    <property type="nucleotide sequence ID" value="NZ_SOGN01000010.1"/>
</dbReference>
<dbReference type="PANTHER" id="PTHR30349:SF64">
    <property type="entry name" value="PROPHAGE INTEGRASE INTD-RELATED"/>
    <property type="match status" value="1"/>
</dbReference>
<dbReference type="Gene3D" id="1.10.150.130">
    <property type="match status" value="1"/>
</dbReference>
<feature type="domain" description="Tyr recombinase" evidence="5">
    <location>
        <begin position="192"/>
        <end position="378"/>
    </location>
</feature>
<dbReference type="GO" id="GO:0003677">
    <property type="term" value="F:DNA binding"/>
    <property type="evidence" value="ECO:0007669"/>
    <property type="project" value="UniProtKB-KW"/>
</dbReference>
<dbReference type="GO" id="GO:0006310">
    <property type="term" value="P:DNA recombination"/>
    <property type="evidence" value="ECO:0007669"/>
    <property type="project" value="UniProtKB-KW"/>
</dbReference>
<evidence type="ECO:0000256" key="3">
    <source>
        <dbReference type="ARBA" id="ARBA00023125"/>
    </source>
</evidence>
<dbReference type="InterPro" id="IPR058717">
    <property type="entry name" value="Phage_L5_Integrase_N"/>
</dbReference>
<keyword evidence="3" id="KW-0238">DNA-binding</keyword>
<evidence type="ECO:0000256" key="2">
    <source>
        <dbReference type="ARBA" id="ARBA00022908"/>
    </source>
</evidence>
<evidence type="ECO:0000259" key="5">
    <source>
        <dbReference type="PROSITE" id="PS51898"/>
    </source>
</evidence>
<accession>A0A4R8XWF8</accession>
<dbReference type="InterPro" id="IPR013762">
    <property type="entry name" value="Integrase-like_cat_sf"/>
</dbReference>
<sequence length="397" mass="43231">MASKTNRANFGSVRKLPSARWQARYPAEDGSPMNAPLTFETSREARQHISTVQADRLRNVYHDYRKGDILLTGFAADWIANGGSRGKLAVRTRELYEDLLSRHIGPTIGTMPVGKITPTTVRGWHTALRKELAARASQPLKADGLGTRKATGETRLRQAYALLRSIMAEAEREGLIHRNPCNIKGAGSLKAQERPLMSVVDFDALVAALPADLRPVAHLTFGGHLRLGEVVGLRRGDLDLKSQTLTVLRQVVQARTGIVVTDTKTGTSRTVVLPGATVDAMRQYLTTVPTAMPSTPMFIRANGSALTRAQVQHAWKKARTATGLEQFHFHDLRHAGLTLSAQSGATLRELMDRAGHSTSAAAMAYQHAAEARGKVIAEGMNALMNDLREAERQTLGA</sequence>
<dbReference type="Gene3D" id="1.10.443.10">
    <property type="entry name" value="Intergrase catalytic core"/>
    <property type="match status" value="1"/>
</dbReference>
<organism evidence="6 7">
    <name type="scientific">Cryobacterium cheniae</name>
    <dbReference type="NCBI Taxonomy" id="1259262"/>
    <lineage>
        <taxon>Bacteria</taxon>
        <taxon>Bacillati</taxon>
        <taxon>Actinomycetota</taxon>
        <taxon>Actinomycetes</taxon>
        <taxon>Micrococcales</taxon>
        <taxon>Microbacteriaceae</taxon>
        <taxon>Cryobacterium</taxon>
    </lineage>
</organism>
<dbReference type="InterPro" id="IPR050090">
    <property type="entry name" value="Tyrosine_recombinase_XerCD"/>
</dbReference>
<dbReference type="GO" id="GO:0015074">
    <property type="term" value="P:DNA integration"/>
    <property type="evidence" value="ECO:0007669"/>
    <property type="project" value="InterPro"/>
</dbReference>
<dbReference type="InterPro" id="IPR002104">
    <property type="entry name" value="Integrase_catalytic"/>
</dbReference>
<reference evidence="6 7" key="1">
    <citation type="submission" date="2019-03" db="EMBL/GenBank/DDBJ databases">
        <title>Genomics of glacier-inhabiting Cryobacterium strains.</title>
        <authorList>
            <person name="Liu Q."/>
            <person name="Xin Y.-H."/>
        </authorList>
    </citation>
    <scope>NUCLEOTIDE SEQUENCE [LARGE SCALE GENOMIC DNA]</scope>
    <source>
        <strain evidence="6 7">TMT2-48-2</strain>
    </source>
</reference>
<dbReference type="InterPro" id="IPR011010">
    <property type="entry name" value="DNA_brk_join_enz"/>
</dbReference>
<evidence type="ECO:0000256" key="1">
    <source>
        <dbReference type="ARBA" id="ARBA00008857"/>
    </source>
</evidence>
<comment type="caution">
    <text evidence="6">The sequence shown here is derived from an EMBL/GenBank/DDBJ whole genome shotgun (WGS) entry which is preliminary data.</text>
</comment>
<evidence type="ECO:0000313" key="7">
    <source>
        <dbReference type="Proteomes" id="UP000298433"/>
    </source>
</evidence>
<dbReference type="AlphaFoldDB" id="A0A4R8XWF8"/>
<dbReference type="Pfam" id="PF26003">
    <property type="entry name" value="Integrase_N_phage"/>
    <property type="match status" value="1"/>
</dbReference>